<reference evidence="2" key="1">
    <citation type="submission" date="2019-03" db="EMBL/GenBank/DDBJ databases">
        <authorList>
            <person name="Mank J."/>
            <person name="Almeida P."/>
        </authorList>
    </citation>
    <scope>NUCLEOTIDE SEQUENCE</scope>
    <source>
        <strain evidence="2">78183</strain>
    </source>
</reference>
<proteinExistence type="predicted"/>
<evidence type="ECO:0000256" key="1">
    <source>
        <dbReference type="SAM" id="MobiDB-lite"/>
    </source>
</evidence>
<gene>
    <name evidence="2" type="ORF">SVIM_LOCUS444589</name>
</gene>
<sequence length="111" mass="12499">MECHPLLHEPCLTPPKFTSSTPAARLQDKNNSWNKTMHDAVPDTLVKLMEYGEEDDDPEETDEESPNGKSSVMASCTHRGAILKMKQLLQKWTAMGDKSHIPPLSFSFFHS</sequence>
<feature type="region of interest" description="Disordered" evidence="1">
    <location>
        <begin position="1"/>
        <end position="36"/>
    </location>
</feature>
<feature type="compositionally biased region" description="Acidic residues" evidence="1">
    <location>
        <begin position="51"/>
        <end position="65"/>
    </location>
</feature>
<dbReference type="EMBL" id="CAADRP010002041">
    <property type="protein sequence ID" value="VFU60082.1"/>
    <property type="molecule type" value="Genomic_DNA"/>
</dbReference>
<accession>A0A6N2N627</accession>
<protein>
    <submittedName>
        <fullName evidence="2">Uncharacterized protein</fullName>
    </submittedName>
</protein>
<name>A0A6N2N627_SALVM</name>
<evidence type="ECO:0000313" key="2">
    <source>
        <dbReference type="EMBL" id="VFU60082.1"/>
    </source>
</evidence>
<feature type="region of interest" description="Disordered" evidence="1">
    <location>
        <begin position="50"/>
        <end position="75"/>
    </location>
</feature>
<organism evidence="2">
    <name type="scientific">Salix viminalis</name>
    <name type="common">Common osier</name>
    <name type="synonym">Basket willow</name>
    <dbReference type="NCBI Taxonomy" id="40686"/>
    <lineage>
        <taxon>Eukaryota</taxon>
        <taxon>Viridiplantae</taxon>
        <taxon>Streptophyta</taxon>
        <taxon>Embryophyta</taxon>
        <taxon>Tracheophyta</taxon>
        <taxon>Spermatophyta</taxon>
        <taxon>Magnoliopsida</taxon>
        <taxon>eudicotyledons</taxon>
        <taxon>Gunneridae</taxon>
        <taxon>Pentapetalae</taxon>
        <taxon>rosids</taxon>
        <taxon>fabids</taxon>
        <taxon>Malpighiales</taxon>
        <taxon>Salicaceae</taxon>
        <taxon>Saliceae</taxon>
        <taxon>Salix</taxon>
    </lineage>
</organism>
<dbReference type="AlphaFoldDB" id="A0A6N2N627"/>